<dbReference type="InterPro" id="IPR036910">
    <property type="entry name" value="HMG_box_dom_sf"/>
</dbReference>
<protein>
    <recommendedName>
        <fullName evidence="2">HMG box domain-containing protein</fullName>
    </recommendedName>
</protein>
<dbReference type="InterPro" id="IPR009071">
    <property type="entry name" value="HMG_box_dom"/>
</dbReference>
<dbReference type="GO" id="GO:0005634">
    <property type="term" value="C:nucleus"/>
    <property type="evidence" value="ECO:0007669"/>
    <property type="project" value="UniProtKB-UniRule"/>
</dbReference>
<sequence>MESKSDTNIPLDEQSAYKLFESEQLDKIKNEHPDWNQKELTSAIQIGWITLEESDKKDQLRKLVQQNDGYRKEDVQFTETEMMGEGK</sequence>
<dbReference type="GO" id="GO:0003677">
    <property type="term" value="F:DNA binding"/>
    <property type="evidence" value="ECO:0007669"/>
    <property type="project" value="UniProtKB-UniRule"/>
</dbReference>
<keyword evidence="1" id="KW-0238">DNA-binding</keyword>
<dbReference type="AlphaFoldDB" id="A0A5J4X2A5"/>
<evidence type="ECO:0000313" key="3">
    <source>
        <dbReference type="EMBL" id="KAA6401310.1"/>
    </source>
</evidence>
<name>A0A5J4X2A5_9EUKA</name>
<feature type="DNA-binding region" description="HMG box" evidence="1">
    <location>
        <begin position="10"/>
        <end position="78"/>
    </location>
</feature>
<comment type="caution">
    <text evidence="3">The sequence shown here is derived from an EMBL/GenBank/DDBJ whole genome shotgun (WGS) entry which is preliminary data.</text>
</comment>
<dbReference type="OrthoDB" id="1919336at2759"/>
<keyword evidence="1" id="KW-0539">Nucleus</keyword>
<proteinExistence type="predicted"/>
<dbReference type="PROSITE" id="PS50118">
    <property type="entry name" value="HMG_BOX_2"/>
    <property type="match status" value="1"/>
</dbReference>
<dbReference type="EMBL" id="SNRW01000411">
    <property type="protein sequence ID" value="KAA6401310.1"/>
    <property type="molecule type" value="Genomic_DNA"/>
</dbReference>
<organism evidence="3 4">
    <name type="scientific">Streblomastix strix</name>
    <dbReference type="NCBI Taxonomy" id="222440"/>
    <lineage>
        <taxon>Eukaryota</taxon>
        <taxon>Metamonada</taxon>
        <taxon>Preaxostyla</taxon>
        <taxon>Oxymonadida</taxon>
        <taxon>Streblomastigidae</taxon>
        <taxon>Streblomastix</taxon>
    </lineage>
</organism>
<dbReference type="SUPFAM" id="SSF47095">
    <property type="entry name" value="HMG-box"/>
    <property type="match status" value="1"/>
</dbReference>
<reference evidence="3 4" key="1">
    <citation type="submission" date="2019-03" db="EMBL/GenBank/DDBJ databases">
        <title>Single cell metagenomics reveals metabolic interactions within the superorganism composed of flagellate Streblomastix strix and complex community of Bacteroidetes bacteria on its surface.</title>
        <authorList>
            <person name="Treitli S.C."/>
            <person name="Kolisko M."/>
            <person name="Husnik F."/>
            <person name="Keeling P."/>
            <person name="Hampl V."/>
        </authorList>
    </citation>
    <scope>NUCLEOTIDE SEQUENCE [LARGE SCALE GENOMIC DNA]</scope>
    <source>
        <strain evidence="3">ST1C</strain>
    </source>
</reference>
<evidence type="ECO:0000256" key="1">
    <source>
        <dbReference type="PROSITE-ProRule" id="PRU00267"/>
    </source>
</evidence>
<feature type="domain" description="HMG box" evidence="2">
    <location>
        <begin position="10"/>
        <end position="78"/>
    </location>
</feature>
<accession>A0A5J4X2A5</accession>
<gene>
    <name evidence="3" type="ORF">EZS28_003170</name>
</gene>
<dbReference type="Proteomes" id="UP000324800">
    <property type="component" value="Unassembled WGS sequence"/>
</dbReference>
<evidence type="ECO:0000313" key="4">
    <source>
        <dbReference type="Proteomes" id="UP000324800"/>
    </source>
</evidence>
<evidence type="ECO:0000259" key="2">
    <source>
        <dbReference type="PROSITE" id="PS50118"/>
    </source>
</evidence>
<dbReference type="Gene3D" id="1.10.30.10">
    <property type="entry name" value="High mobility group box domain"/>
    <property type="match status" value="1"/>
</dbReference>
<dbReference type="Pfam" id="PF00505">
    <property type="entry name" value="HMG_box"/>
    <property type="match status" value="1"/>
</dbReference>